<dbReference type="PANTHER" id="PTHR48475:SF1">
    <property type="entry name" value="RNASE H TYPE-1 DOMAIN-CONTAINING PROTEIN"/>
    <property type="match status" value="1"/>
</dbReference>
<gene>
    <name evidence="3" type="primary">LOC106779719</name>
</gene>
<accession>A0A1S3VYT4</accession>
<name>A0A1S3VYT4_VIGRR</name>
<dbReference type="Proteomes" id="UP000087766">
    <property type="component" value="Unplaced"/>
</dbReference>
<dbReference type="PANTHER" id="PTHR48475">
    <property type="entry name" value="RIBONUCLEASE H"/>
    <property type="match status" value="1"/>
</dbReference>
<evidence type="ECO:0000313" key="3">
    <source>
        <dbReference type="RefSeq" id="XP_014523382.1"/>
    </source>
</evidence>
<dbReference type="SUPFAM" id="SSF56672">
    <property type="entry name" value="DNA/RNA polymerases"/>
    <property type="match status" value="1"/>
</dbReference>
<dbReference type="OrthoDB" id="1432876at2759"/>
<protein>
    <submittedName>
        <fullName evidence="3">Uncharacterized protein LOC106779719</fullName>
    </submittedName>
</protein>
<reference evidence="3" key="1">
    <citation type="submission" date="2025-08" db="UniProtKB">
        <authorList>
            <consortium name="RefSeq"/>
        </authorList>
    </citation>
    <scope>IDENTIFICATION</scope>
    <source>
        <tissue evidence="3">Leaf</tissue>
    </source>
</reference>
<dbReference type="InterPro" id="IPR001584">
    <property type="entry name" value="Integrase_cat-core"/>
</dbReference>
<dbReference type="Pfam" id="PF17919">
    <property type="entry name" value="RT_RNaseH_2"/>
    <property type="match status" value="1"/>
</dbReference>
<dbReference type="SUPFAM" id="SSF53098">
    <property type="entry name" value="Ribonuclease H-like"/>
    <property type="match status" value="1"/>
</dbReference>
<dbReference type="InterPro" id="IPR012337">
    <property type="entry name" value="RNaseH-like_sf"/>
</dbReference>
<dbReference type="InterPro" id="IPR041577">
    <property type="entry name" value="RT_RNaseH_2"/>
</dbReference>
<dbReference type="PROSITE" id="PS50994">
    <property type="entry name" value="INTEGRASE"/>
    <property type="match status" value="1"/>
</dbReference>
<dbReference type="InterPro" id="IPR043502">
    <property type="entry name" value="DNA/RNA_pol_sf"/>
</dbReference>
<dbReference type="RefSeq" id="XP_014523382.1">
    <property type="nucleotide sequence ID" value="XM_014667896.1"/>
</dbReference>
<dbReference type="Gene3D" id="3.30.420.10">
    <property type="entry name" value="Ribonuclease H-like superfamily/Ribonuclease H"/>
    <property type="match status" value="1"/>
</dbReference>
<organism evidence="2 3">
    <name type="scientific">Vigna radiata var. radiata</name>
    <name type="common">Mung bean</name>
    <name type="synonym">Phaseolus aureus</name>
    <dbReference type="NCBI Taxonomy" id="3916"/>
    <lineage>
        <taxon>Eukaryota</taxon>
        <taxon>Viridiplantae</taxon>
        <taxon>Streptophyta</taxon>
        <taxon>Embryophyta</taxon>
        <taxon>Tracheophyta</taxon>
        <taxon>Spermatophyta</taxon>
        <taxon>Magnoliopsida</taxon>
        <taxon>eudicotyledons</taxon>
        <taxon>Gunneridae</taxon>
        <taxon>Pentapetalae</taxon>
        <taxon>rosids</taxon>
        <taxon>fabids</taxon>
        <taxon>Fabales</taxon>
        <taxon>Fabaceae</taxon>
        <taxon>Papilionoideae</taxon>
        <taxon>50 kb inversion clade</taxon>
        <taxon>NPAAA clade</taxon>
        <taxon>indigoferoid/millettioid clade</taxon>
        <taxon>Phaseoleae</taxon>
        <taxon>Vigna</taxon>
    </lineage>
</organism>
<dbReference type="KEGG" id="vra:106779719"/>
<dbReference type="InterPro" id="IPR036397">
    <property type="entry name" value="RNaseH_sf"/>
</dbReference>
<dbReference type="GO" id="GO:0015074">
    <property type="term" value="P:DNA integration"/>
    <property type="evidence" value="ECO:0007669"/>
    <property type="project" value="InterPro"/>
</dbReference>
<proteinExistence type="predicted"/>
<sequence>MDEECLKAFDILKKKLISAPVIIAPDWNQNFELMCDASNYAIGAVLGQRREKKGSENVIADQLSRLVNNEVTSKETKIWESFSNETLMYIQQRSWFADMANFKAASVISEDLNWQQRKKFLHDAKQFVWDDPYLFKIGADNLLRHCVTKEEVEGILWHCYDSPYGGHFSGERTTTKLAKVLKHYGVRHKVAIPYHPQTNGQAEVSNREIKRILEKTVATSRKDWSQKLDDALWAYRTAM</sequence>
<dbReference type="GO" id="GO:0003676">
    <property type="term" value="F:nucleic acid binding"/>
    <property type="evidence" value="ECO:0007669"/>
    <property type="project" value="InterPro"/>
</dbReference>
<dbReference type="STRING" id="3916.A0A1S3VYT4"/>
<dbReference type="GeneID" id="106779719"/>
<keyword evidence="2" id="KW-1185">Reference proteome</keyword>
<evidence type="ECO:0000313" key="2">
    <source>
        <dbReference type="Proteomes" id="UP000087766"/>
    </source>
</evidence>
<dbReference type="AlphaFoldDB" id="A0A1S3VYT4"/>
<feature type="domain" description="Integrase catalytic" evidence="1">
    <location>
        <begin position="165"/>
        <end position="239"/>
    </location>
</feature>
<evidence type="ECO:0000259" key="1">
    <source>
        <dbReference type="PROSITE" id="PS50994"/>
    </source>
</evidence>